<evidence type="ECO:0000256" key="5">
    <source>
        <dbReference type="ARBA" id="ARBA00022989"/>
    </source>
</evidence>
<keyword evidence="4 7" id="KW-0812">Transmembrane</keyword>
<protein>
    <submittedName>
        <fullName evidence="10">Mechanosensitive ion channel family protein</fullName>
    </submittedName>
</protein>
<dbReference type="InterPro" id="IPR006685">
    <property type="entry name" value="MscS_channel_2nd"/>
</dbReference>
<dbReference type="InterPro" id="IPR010920">
    <property type="entry name" value="LSM_dom_sf"/>
</dbReference>
<gene>
    <name evidence="10" type="ORF">ACJHVH_07035</name>
</gene>
<evidence type="ECO:0000256" key="8">
    <source>
        <dbReference type="SAM" id="SignalP"/>
    </source>
</evidence>
<name>A0ABW8UBA6_9GAMM</name>
<keyword evidence="11" id="KW-1185">Reference proteome</keyword>
<dbReference type="Gene3D" id="1.10.287.1260">
    <property type="match status" value="1"/>
</dbReference>
<dbReference type="Gene3D" id="2.30.30.60">
    <property type="match status" value="1"/>
</dbReference>
<dbReference type="SUPFAM" id="SSF82689">
    <property type="entry name" value="Mechanosensitive channel protein MscS (YggB), C-terminal domain"/>
    <property type="match status" value="1"/>
</dbReference>
<evidence type="ECO:0000259" key="9">
    <source>
        <dbReference type="Pfam" id="PF00924"/>
    </source>
</evidence>
<comment type="caution">
    <text evidence="10">The sequence shown here is derived from an EMBL/GenBank/DDBJ whole genome shotgun (WGS) entry which is preliminary data.</text>
</comment>
<dbReference type="PANTHER" id="PTHR30566:SF5">
    <property type="entry name" value="MECHANOSENSITIVE ION CHANNEL PROTEIN 1, MITOCHONDRIAL-RELATED"/>
    <property type="match status" value="1"/>
</dbReference>
<reference evidence="10 11" key="1">
    <citation type="submission" date="2024-11" db="EMBL/GenBank/DDBJ databases">
        <title>First Report of Moraxella oculi in Brazil in an Infectious Bovine Keratoconjunctivitis Outbreak.</title>
        <authorList>
            <person name="Carvalho C.V."/>
            <person name="Domingues R."/>
            <person name="Coutinho C."/>
            <person name="Honorio N.T.B.S."/>
            <person name="Faza D.R.L.R."/>
            <person name="Carvalho W.A."/>
            <person name="Machado A.B.F."/>
            <person name="Martins M.F."/>
            <person name="Gaspar E.B."/>
        </authorList>
    </citation>
    <scope>NUCLEOTIDE SEQUENCE [LARGE SCALE GENOMIC DNA]</scope>
    <source>
        <strain evidence="10 11">2117LE</strain>
    </source>
</reference>
<keyword evidence="3" id="KW-1003">Cell membrane</keyword>
<evidence type="ECO:0000313" key="10">
    <source>
        <dbReference type="EMBL" id="MFL1732747.1"/>
    </source>
</evidence>
<evidence type="ECO:0000256" key="3">
    <source>
        <dbReference type="ARBA" id="ARBA00022475"/>
    </source>
</evidence>
<feature type="domain" description="Mechanosensitive ion channel MscS" evidence="9">
    <location>
        <begin position="362"/>
        <end position="427"/>
    </location>
</feature>
<feature type="transmembrane region" description="Helical" evidence="7">
    <location>
        <begin position="277"/>
        <end position="295"/>
    </location>
</feature>
<sequence length="533" mass="59366">MSLAQKVLMLIVLFWALMFDQFAHAAPTQGFLTPITARNEPKHKDTFGRDTPRSAVQGFMQAIGDGDVVLATHYLDGRYLSSMKQDDAKKIVGRFKKALDAGGRLDADLQISGDSLGNLSDNLPADLDKVGEIHLMNAHIDILMVRHESADGAVYWQFAKQTLANLPHITKSTPTLAENMGLDKLNHHRIFGVNVGDIMALALLVVGAYVVIYVLVWLMYWLAKMIYQGLMGGKYRITPTVIMPLAIIIVAMLLPQIMLPMGVPVNLRTSFGRFKDVIAWGATAWLVLRLIDALFGRAEALSIKHNHPEQVSILSLLRKIAKALMLILAVIIILGNLGFDLTTGMAALGVSGLALAFSAQKTIENLIGSVVVVADRPVRVGDYCRFGNLEGTVIDIGIRSSRIRTLNRTVVTVPNGEFSSMQIENYAKRDMFHFLHQLYIARDADADELGRMIRELQMFISSHDYVNNEWTQVHIIEMRQDCFVVQIRCYIDALGVIEFYGKQSELILDILNQLKNYQVSHALPTQTVHVQSD</sequence>
<dbReference type="Pfam" id="PF00924">
    <property type="entry name" value="MS_channel_2nd"/>
    <property type="match status" value="1"/>
</dbReference>
<evidence type="ECO:0000313" key="11">
    <source>
        <dbReference type="Proteomes" id="UP001624684"/>
    </source>
</evidence>
<dbReference type="PANTHER" id="PTHR30566">
    <property type="entry name" value="YNAI-RELATED MECHANOSENSITIVE ION CHANNEL"/>
    <property type="match status" value="1"/>
</dbReference>
<evidence type="ECO:0000256" key="6">
    <source>
        <dbReference type="ARBA" id="ARBA00023136"/>
    </source>
</evidence>
<dbReference type="InterPro" id="IPR023408">
    <property type="entry name" value="MscS_beta-dom_sf"/>
</dbReference>
<comment type="similarity">
    <text evidence="2">Belongs to the MscS (TC 1.A.23) family.</text>
</comment>
<feature type="signal peptide" evidence="8">
    <location>
        <begin position="1"/>
        <end position="25"/>
    </location>
</feature>
<proteinExistence type="inferred from homology"/>
<dbReference type="RefSeq" id="WP_407069293.1">
    <property type="nucleotide sequence ID" value="NZ_JBJJXE010000011.1"/>
</dbReference>
<dbReference type="Proteomes" id="UP001624684">
    <property type="component" value="Unassembled WGS sequence"/>
</dbReference>
<keyword evidence="5 7" id="KW-1133">Transmembrane helix</keyword>
<keyword evidence="8" id="KW-0732">Signal</keyword>
<accession>A0ABW8UBA6</accession>
<dbReference type="SUPFAM" id="SSF82861">
    <property type="entry name" value="Mechanosensitive channel protein MscS (YggB), transmembrane region"/>
    <property type="match status" value="1"/>
</dbReference>
<dbReference type="SUPFAM" id="SSF50182">
    <property type="entry name" value="Sm-like ribonucleoproteins"/>
    <property type="match status" value="1"/>
</dbReference>
<feature type="chain" id="PRO_5047543241" evidence="8">
    <location>
        <begin position="26"/>
        <end position="533"/>
    </location>
</feature>
<evidence type="ECO:0000256" key="1">
    <source>
        <dbReference type="ARBA" id="ARBA00004651"/>
    </source>
</evidence>
<evidence type="ECO:0000256" key="2">
    <source>
        <dbReference type="ARBA" id="ARBA00008017"/>
    </source>
</evidence>
<dbReference type="InterPro" id="IPR011014">
    <property type="entry name" value="MscS_channel_TM-2"/>
</dbReference>
<comment type="subcellular location">
    <subcellularLocation>
        <location evidence="1">Cell membrane</location>
        <topology evidence="1">Multi-pass membrane protein</topology>
    </subcellularLocation>
</comment>
<keyword evidence="6 7" id="KW-0472">Membrane</keyword>
<dbReference type="InterPro" id="IPR011066">
    <property type="entry name" value="MscS_channel_C_sf"/>
</dbReference>
<organism evidence="10 11">
    <name type="scientific">Moraxella oculi</name>
    <dbReference type="NCBI Taxonomy" id="2940516"/>
    <lineage>
        <taxon>Bacteria</taxon>
        <taxon>Pseudomonadati</taxon>
        <taxon>Pseudomonadota</taxon>
        <taxon>Gammaproteobacteria</taxon>
        <taxon>Moraxellales</taxon>
        <taxon>Moraxellaceae</taxon>
        <taxon>Moraxella</taxon>
    </lineage>
</organism>
<feature type="transmembrane region" description="Helical" evidence="7">
    <location>
        <begin position="198"/>
        <end position="223"/>
    </location>
</feature>
<dbReference type="EMBL" id="JBJJXE010000011">
    <property type="protein sequence ID" value="MFL1732747.1"/>
    <property type="molecule type" value="Genomic_DNA"/>
</dbReference>
<evidence type="ECO:0000256" key="7">
    <source>
        <dbReference type="SAM" id="Phobius"/>
    </source>
</evidence>
<feature type="transmembrane region" description="Helical" evidence="7">
    <location>
        <begin position="235"/>
        <end position="257"/>
    </location>
</feature>
<evidence type="ECO:0000256" key="4">
    <source>
        <dbReference type="ARBA" id="ARBA00022692"/>
    </source>
</evidence>